<dbReference type="GO" id="GO:0005615">
    <property type="term" value="C:extracellular space"/>
    <property type="evidence" value="ECO:0007669"/>
    <property type="project" value="TreeGrafter"/>
</dbReference>
<dbReference type="GO" id="GO:0009897">
    <property type="term" value="C:external side of plasma membrane"/>
    <property type="evidence" value="ECO:0007669"/>
    <property type="project" value="TreeGrafter"/>
</dbReference>
<dbReference type="InterPro" id="IPR011161">
    <property type="entry name" value="MHC_I-like_Ag-recog"/>
</dbReference>
<dbReference type="EMBL" id="BT047957">
    <property type="protein sequence ID" value="ACI67758.1"/>
    <property type="molecule type" value="mRNA"/>
</dbReference>
<keyword evidence="3" id="KW-0732">Signal</keyword>
<reference evidence="5" key="3">
    <citation type="submission" date="2010-08" db="EMBL/GenBank/DDBJ databases">
        <authorList>
            <consortium name="cGRASP (B.F. Koop &amp; W.S. Davidson)"/>
        </authorList>
    </citation>
    <scope>NUCLEOTIDE SEQUENCE</scope>
    <source>
        <tissue evidence="5">Thymus</tissue>
    </source>
</reference>
<reference evidence="5" key="1">
    <citation type="submission" date="2008-10" db="EMBL/GenBank/DDBJ databases">
        <authorList>
            <consortium name="cGRASP (B.F. Koop &amp; W.S. Davidson)"/>
            <person name="Leong J."/>
            <person name="von Schalburg K."/>
            <person name="Cooper G."/>
            <person name="Moore R."/>
            <person name="Holt R."/>
            <person name="Davidson W.S."/>
            <person name="Koop B.F."/>
        </authorList>
    </citation>
    <scope>NUCLEOTIDE SEQUENCE</scope>
    <source>
        <tissue evidence="5">Thymus</tissue>
    </source>
</reference>
<dbReference type="InterPro" id="IPR037055">
    <property type="entry name" value="MHC_I-like_Ag-recog_sf"/>
</dbReference>
<evidence type="ECO:0000256" key="2">
    <source>
        <dbReference type="SAM" id="MobiDB-lite"/>
    </source>
</evidence>
<keyword evidence="1" id="KW-0325">Glycoprotein</keyword>
<dbReference type="PANTHER" id="PTHR16675:SF193">
    <property type="entry name" value="LOC571647 PROTEIN-RELATED"/>
    <property type="match status" value="1"/>
</dbReference>
<name>B5XA88_SALSA</name>
<reference evidence="5" key="2">
    <citation type="journal article" date="2010" name="BMC Genomics">
        <title>Salmo salar and Esox lucius full-length cDNA sequences reveal changes in evolutionary pressures on a post-tetraploidization genome.</title>
        <authorList>
            <person name="Leong J.S."/>
            <person name="Jantzen S.G."/>
            <person name="von Schalburg K.R."/>
            <person name="Cooper G.A."/>
            <person name="Messmer A.M."/>
            <person name="Liao N.Y."/>
            <person name="Munro S."/>
            <person name="Moore R."/>
            <person name="Holt R.A."/>
            <person name="Jones S.J."/>
            <person name="Davidson W.S."/>
            <person name="Koop B.F."/>
        </authorList>
    </citation>
    <scope>NUCLEOTIDE SEQUENCE</scope>
    <source>
        <tissue evidence="5">Thymus</tissue>
    </source>
</reference>
<gene>
    <name evidence="5" type="primary">HA11</name>
</gene>
<dbReference type="InterPro" id="IPR011162">
    <property type="entry name" value="MHC_I/II-like_Ag-recog"/>
</dbReference>
<evidence type="ECO:0000313" key="5">
    <source>
        <dbReference type="EMBL" id="ACI67758.1"/>
    </source>
</evidence>
<dbReference type="Pfam" id="PF00129">
    <property type="entry name" value="MHC_I"/>
    <property type="match status" value="1"/>
</dbReference>
<accession>B5XA88</accession>
<evidence type="ECO:0000256" key="3">
    <source>
        <dbReference type="SAM" id="SignalP"/>
    </source>
</evidence>
<protein>
    <submittedName>
        <fullName evidence="5">Class I histocompatibility antigen, Non-RT1.A alpha-1 chain</fullName>
    </submittedName>
</protein>
<proteinExistence type="evidence at transcript level"/>
<dbReference type="Gene3D" id="3.30.500.10">
    <property type="entry name" value="MHC class I-like antigen recognition-like"/>
    <property type="match status" value="1"/>
</dbReference>
<dbReference type="GO" id="GO:0006955">
    <property type="term" value="P:immune response"/>
    <property type="evidence" value="ECO:0007669"/>
    <property type="project" value="TreeGrafter"/>
</dbReference>
<dbReference type="AlphaFoldDB" id="B5XA88"/>
<feature type="domain" description="MHC class I-like antigen recognition-like" evidence="4">
    <location>
        <begin position="26"/>
        <end position="98"/>
    </location>
</feature>
<sequence length="106" mass="12315">MSAFKMYVVALLLLFATLSTEDTVETWSLNYIYTALSKPVELPGIHEFTAMGLMNDKQIDYYDSVAKKKIPKQDWMREKLPADYWEKGTQSRKSKELHHLLGSRNL</sequence>
<organism evidence="5">
    <name type="scientific">Salmo salar</name>
    <name type="common">Atlantic salmon</name>
    <dbReference type="NCBI Taxonomy" id="8030"/>
    <lineage>
        <taxon>Eukaryota</taxon>
        <taxon>Metazoa</taxon>
        <taxon>Chordata</taxon>
        <taxon>Craniata</taxon>
        <taxon>Vertebrata</taxon>
        <taxon>Euteleostomi</taxon>
        <taxon>Actinopterygii</taxon>
        <taxon>Neopterygii</taxon>
        <taxon>Teleostei</taxon>
        <taxon>Protacanthopterygii</taxon>
        <taxon>Salmoniformes</taxon>
        <taxon>Salmonidae</taxon>
        <taxon>Salmoninae</taxon>
        <taxon>Salmo</taxon>
    </lineage>
</organism>
<dbReference type="PANTHER" id="PTHR16675">
    <property type="entry name" value="MHC CLASS I-RELATED"/>
    <property type="match status" value="1"/>
</dbReference>
<evidence type="ECO:0000259" key="4">
    <source>
        <dbReference type="Pfam" id="PF00129"/>
    </source>
</evidence>
<feature type="signal peptide" evidence="3">
    <location>
        <begin position="1"/>
        <end position="26"/>
    </location>
</feature>
<dbReference type="SUPFAM" id="SSF54452">
    <property type="entry name" value="MHC antigen-recognition domain"/>
    <property type="match status" value="1"/>
</dbReference>
<feature type="chain" id="PRO_5002837976" evidence="3">
    <location>
        <begin position="27"/>
        <end position="106"/>
    </location>
</feature>
<evidence type="ECO:0000256" key="1">
    <source>
        <dbReference type="ARBA" id="ARBA00023180"/>
    </source>
</evidence>
<feature type="region of interest" description="Disordered" evidence="2">
    <location>
        <begin position="86"/>
        <end position="106"/>
    </location>
</feature>
<dbReference type="InterPro" id="IPR050208">
    <property type="entry name" value="MHC_class-I_related"/>
</dbReference>